<dbReference type="GO" id="GO:0030288">
    <property type="term" value="C:outer membrane-bounded periplasmic space"/>
    <property type="evidence" value="ECO:0007669"/>
    <property type="project" value="TreeGrafter"/>
</dbReference>
<dbReference type="EMBL" id="BORT01000019">
    <property type="protein sequence ID" value="GIO49196.1"/>
    <property type="molecule type" value="Genomic_DNA"/>
</dbReference>
<proteinExistence type="predicted"/>
<organism evidence="3 4">
    <name type="scientific">Paenibacillus azoreducens</name>
    <dbReference type="NCBI Taxonomy" id="116718"/>
    <lineage>
        <taxon>Bacteria</taxon>
        <taxon>Bacillati</taxon>
        <taxon>Bacillota</taxon>
        <taxon>Bacilli</taxon>
        <taxon>Bacillales</taxon>
        <taxon>Paenibacillaceae</taxon>
        <taxon>Paenibacillus</taxon>
    </lineage>
</organism>
<evidence type="ECO:0000313" key="4">
    <source>
        <dbReference type="Proteomes" id="UP000682811"/>
    </source>
</evidence>
<dbReference type="RefSeq" id="WP_212979741.1">
    <property type="nucleotide sequence ID" value="NZ_AP025343.1"/>
</dbReference>
<protein>
    <submittedName>
        <fullName evidence="3">Peptidase</fullName>
    </submittedName>
</protein>
<dbReference type="GO" id="GO:0008236">
    <property type="term" value="F:serine-type peptidase activity"/>
    <property type="evidence" value="ECO:0007669"/>
    <property type="project" value="InterPro"/>
</dbReference>
<feature type="signal peptide" evidence="1">
    <location>
        <begin position="1"/>
        <end position="22"/>
    </location>
</feature>
<dbReference type="PANTHER" id="PTHR32060">
    <property type="entry name" value="TAIL-SPECIFIC PROTEASE"/>
    <property type="match status" value="1"/>
</dbReference>
<dbReference type="SUPFAM" id="SSF52096">
    <property type="entry name" value="ClpP/crotonase"/>
    <property type="match status" value="1"/>
</dbReference>
<evidence type="ECO:0000256" key="1">
    <source>
        <dbReference type="SAM" id="SignalP"/>
    </source>
</evidence>
<dbReference type="PANTHER" id="PTHR32060:SF30">
    <property type="entry name" value="CARBOXY-TERMINAL PROCESSING PROTEASE CTPA"/>
    <property type="match status" value="1"/>
</dbReference>
<dbReference type="CDD" id="cd07563">
    <property type="entry name" value="Peptidase_S41_IRBP"/>
    <property type="match status" value="1"/>
</dbReference>
<accession>A0A920CPY6</accession>
<dbReference type="InterPro" id="IPR028204">
    <property type="entry name" value="Tricorn_C1"/>
</dbReference>
<reference evidence="3 4" key="1">
    <citation type="submission" date="2021-03" db="EMBL/GenBank/DDBJ databases">
        <title>Antimicrobial resistance genes in bacteria isolated from Japanese honey, and their potential for conferring macrolide and lincosamide resistance in the American foulbrood pathogen Paenibacillus larvae.</title>
        <authorList>
            <person name="Okamoto M."/>
            <person name="Kumagai M."/>
            <person name="Kanamori H."/>
            <person name="Takamatsu D."/>
        </authorList>
    </citation>
    <scope>NUCLEOTIDE SEQUENCE [LARGE SCALE GENOMIC DNA]</scope>
    <source>
        <strain evidence="3 4">J34TS1</strain>
    </source>
</reference>
<keyword evidence="1" id="KW-0732">Signal</keyword>
<dbReference type="Pfam" id="PF14684">
    <property type="entry name" value="Tricorn_C1"/>
    <property type="match status" value="1"/>
</dbReference>
<dbReference type="InterPro" id="IPR029045">
    <property type="entry name" value="ClpP/crotonase-like_dom_sf"/>
</dbReference>
<feature type="chain" id="PRO_5037955087" evidence="1">
    <location>
        <begin position="23"/>
        <end position="453"/>
    </location>
</feature>
<dbReference type="AlphaFoldDB" id="A0A920CPY6"/>
<dbReference type="GO" id="GO:0006508">
    <property type="term" value="P:proteolysis"/>
    <property type="evidence" value="ECO:0007669"/>
    <property type="project" value="InterPro"/>
</dbReference>
<dbReference type="Gene3D" id="3.90.226.10">
    <property type="entry name" value="2-enoyl-CoA Hydratase, Chain A, domain 1"/>
    <property type="match status" value="1"/>
</dbReference>
<feature type="domain" description="Tail specific protease" evidence="2">
    <location>
        <begin position="227"/>
        <end position="428"/>
    </location>
</feature>
<comment type="caution">
    <text evidence="3">The sequence shown here is derived from an EMBL/GenBank/DDBJ whole genome shotgun (WGS) entry which is preliminary data.</text>
</comment>
<evidence type="ECO:0000259" key="2">
    <source>
        <dbReference type="SMART" id="SM00245"/>
    </source>
</evidence>
<keyword evidence="4" id="KW-1185">Reference proteome</keyword>
<dbReference type="GO" id="GO:0004175">
    <property type="term" value="F:endopeptidase activity"/>
    <property type="evidence" value="ECO:0007669"/>
    <property type="project" value="TreeGrafter"/>
</dbReference>
<sequence>MRTLIAILTVLTLTVSGNWVHAQENVKRPAAVSDKRQFWQSEGYGFILELTGKQVKVYNYTKDSLVPFGQGIMEGNGDVYIHEIYGNAKLLADLGVKRLGMGRFADGSLTDRLGYVKRLKRVDRLPQVNYKGFSEDPVHNFEVFWQSFEENFSFFPIVKADWKAMYKTYRPKVNAATSAKELESIFSEMFGKLNDGHSVLISKNGIRYSKQSNAREQVYQANSEWMQRNVEKTYIEGAMTGKLDGRIAYGRTASGEAYIRLTGFDESDPLRIDKALAEMVEDLADCRNFIIDMRFNMGGEDFFGLNIAGLFTDQRKLAYIKQARTGAYEQFSKPVKVYVEPGAKRFKADNVVVLTSPLTVSAGETGTMALQSLDQATVIGEATSGYFSDMLLRMLPNKQIFTLSNERYMTPEGVNYEQRGLPPDEEIVVKQADIDARKDPVMQRALELSTRKP</sequence>
<dbReference type="Pfam" id="PF03572">
    <property type="entry name" value="Peptidase_S41"/>
    <property type="match status" value="1"/>
</dbReference>
<dbReference type="GO" id="GO:0007165">
    <property type="term" value="P:signal transduction"/>
    <property type="evidence" value="ECO:0007669"/>
    <property type="project" value="TreeGrafter"/>
</dbReference>
<dbReference type="SMART" id="SM00245">
    <property type="entry name" value="TSPc"/>
    <property type="match status" value="1"/>
</dbReference>
<gene>
    <name evidence="3" type="ORF">J34TS1_39610</name>
</gene>
<dbReference type="Proteomes" id="UP000682811">
    <property type="component" value="Unassembled WGS sequence"/>
</dbReference>
<dbReference type="Gene3D" id="3.30.750.44">
    <property type="match status" value="1"/>
</dbReference>
<evidence type="ECO:0000313" key="3">
    <source>
        <dbReference type="EMBL" id="GIO49196.1"/>
    </source>
</evidence>
<dbReference type="InterPro" id="IPR005151">
    <property type="entry name" value="Tail-specific_protease"/>
</dbReference>
<name>A0A920CPY6_9BACL</name>